<feature type="region of interest" description="Disordered" evidence="1">
    <location>
        <begin position="638"/>
        <end position="712"/>
    </location>
</feature>
<dbReference type="AlphaFoldDB" id="A0A8H3FMY9"/>
<feature type="compositionally biased region" description="Polar residues" evidence="1">
    <location>
        <begin position="569"/>
        <end position="581"/>
    </location>
</feature>
<proteinExistence type="predicted"/>
<feature type="region of interest" description="Disordered" evidence="1">
    <location>
        <begin position="435"/>
        <end position="472"/>
    </location>
</feature>
<reference evidence="2" key="1">
    <citation type="submission" date="2021-03" db="EMBL/GenBank/DDBJ databases">
        <authorList>
            <person name="Tagirdzhanova G."/>
        </authorList>
    </citation>
    <scope>NUCLEOTIDE SEQUENCE</scope>
</reference>
<dbReference type="OrthoDB" id="193499at2759"/>
<evidence type="ECO:0000313" key="2">
    <source>
        <dbReference type="EMBL" id="CAF9924778.1"/>
    </source>
</evidence>
<sequence>MLPPFHIRNLQPSSLPKVSQDTLVEINAPYYDQTISNHPAATLKYHDEDGGDLITLGSSRELTEKLEEPLFPPSSDLLADSRHGRQFSEHHVFEIDDRDHVRELWQDIQKASGKNSEDVPVTQNQGNASNWSAEKKNMLANYYERRRYEIWNPIAKELGVTWQSVDAMHWNLGREEMARRASELNPYSKQSGSSDETAETKPESLYGTTGGPNLEDCRLHHFNASRPPQVQLPMTGTPHPFMATAGQASLPGFLNLDLNRSAPSTTERNGRTNLTVEGKRQAQAAGDKLRARTLLSRNRKSAMAAVDSHQNRWANYKSSTSAFLPKASVSGSQAFDGPGLTSEGKRQAQVAGDKLRCRTNPIRHSRPSRVGSLERGISKNRWSSYSGTRATRLDERQDAQEEARDSSNTTETDDVPRDGQPSLLEVFEAEMGKKLSPADSDGAPEVEPTSVPKPATRVDLSSETSQNQPLHQGSHTMLGLITEHLQDLTAGDMTLSQDLSTAIDHGIRTAVKGFDACLQGIARGLQEVSSVSRQAADRSRDADLQLKDEAILGFQHLTGAFSAALGRETPSNRPGTTSAPRSGQEEAEFGSSSTTLGKSHNLIEDAITTHKSKESPFKDGVDISEMTYNSRLDHAAAPTYNREEPASSQLGKEHQPRSRPAMSNEPRFHRPGPIRLPNRPGYVEHLRRSQSTKTFGEESNIERASSPPVDTHFPTLAQFEGKSFMEPLIPQRAPRQCVLSFKAGGSGPAKRSLSYVRCPNGAEAHRRSYNPVASLREHSAQQNGHEVIPLSRLSSAARLAGPFDPLEVEPSAQPHLTEGLRRNATIASTNTRHTPSRRRPYSEVFEGSGRVAWDTFLQDRPRGHDRASDDRGRPLRAHQEPSNTVSRHETRSRSSPLADSGYDDQHHDNSTVGKINDCVEQLRELGFGGNDDTSAGRLLVYAQAADGELPDAIDLIDEEQRAYRERF</sequence>
<feature type="compositionally biased region" description="Polar residues" evidence="1">
    <location>
        <begin position="380"/>
        <end position="389"/>
    </location>
</feature>
<feature type="compositionally biased region" description="Polar residues" evidence="1">
    <location>
        <begin position="459"/>
        <end position="472"/>
    </location>
</feature>
<evidence type="ECO:0000256" key="1">
    <source>
        <dbReference type="SAM" id="MobiDB-lite"/>
    </source>
</evidence>
<dbReference type="Proteomes" id="UP000664534">
    <property type="component" value="Unassembled WGS sequence"/>
</dbReference>
<feature type="region of interest" description="Disordered" evidence="1">
    <location>
        <begin position="334"/>
        <end position="419"/>
    </location>
</feature>
<dbReference type="EMBL" id="CAJPDT010000037">
    <property type="protein sequence ID" value="CAF9924778.1"/>
    <property type="molecule type" value="Genomic_DNA"/>
</dbReference>
<feature type="region of interest" description="Disordered" evidence="1">
    <location>
        <begin position="855"/>
        <end position="912"/>
    </location>
</feature>
<accession>A0A8H3FMY9</accession>
<keyword evidence="3" id="KW-1185">Reference proteome</keyword>
<feature type="region of interest" description="Disordered" evidence="1">
    <location>
        <begin position="804"/>
        <end position="843"/>
    </location>
</feature>
<protein>
    <submittedName>
        <fullName evidence="2">Uncharacterized protein</fullName>
    </submittedName>
</protein>
<organism evidence="2 3">
    <name type="scientific">Imshaugia aleurites</name>
    <dbReference type="NCBI Taxonomy" id="172621"/>
    <lineage>
        <taxon>Eukaryota</taxon>
        <taxon>Fungi</taxon>
        <taxon>Dikarya</taxon>
        <taxon>Ascomycota</taxon>
        <taxon>Pezizomycotina</taxon>
        <taxon>Lecanoromycetes</taxon>
        <taxon>OSLEUM clade</taxon>
        <taxon>Lecanoromycetidae</taxon>
        <taxon>Lecanorales</taxon>
        <taxon>Lecanorineae</taxon>
        <taxon>Parmeliaceae</taxon>
        <taxon>Imshaugia</taxon>
    </lineage>
</organism>
<feature type="region of interest" description="Disordered" evidence="1">
    <location>
        <begin position="181"/>
        <end position="214"/>
    </location>
</feature>
<feature type="compositionally biased region" description="Basic and acidic residues" evidence="1">
    <location>
        <begin position="391"/>
        <end position="405"/>
    </location>
</feature>
<evidence type="ECO:0000313" key="3">
    <source>
        <dbReference type="Proteomes" id="UP000664534"/>
    </source>
</evidence>
<feature type="region of interest" description="Disordered" evidence="1">
    <location>
        <begin position="563"/>
        <end position="600"/>
    </location>
</feature>
<feature type="compositionally biased region" description="Basic and acidic residues" evidence="1">
    <location>
        <begin position="641"/>
        <end position="656"/>
    </location>
</feature>
<feature type="compositionally biased region" description="Basic and acidic residues" evidence="1">
    <location>
        <begin position="857"/>
        <end position="879"/>
    </location>
</feature>
<feature type="compositionally biased region" description="Polar residues" evidence="1">
    <location>
        <begin position="185"/>
        <end position="195"/>
    </location>
</feature>
<name>A0A8H3FMY9_9LECA</name>
<comment type="caution">
    <text evidence="2">The sequence shown here is derived from an EMBL/GenBank/DDBJ whole genome shotgun (WGS) entry which is preliminary data.</text>
</comment>
<gene>
    <name evidence="2" type="ORF">IMSHALPRED_006299</name>
</gene>